<dbReference type="Proteomes" id="UP000723714">
    <property type="component" value="Unassembled WGS sequence"/>
</dbReference>
<name>A0ABS6D5K0_9FIRM</name>
<dbReference type="EMBL" id="JABACJ020000012">
    <property type="protein sequence ID" value="MBU3876766.1"/>
    <property type="molecule type" value="Genomic_DNA"/>
</dbReference>
<sequence>MASRKNNSISISKYKRKREMNVGIFIFAIVFIYLIVTIIMYASSKKISVYEVREGSILKDNSYTGLAIREETVINAEKTGYINYFQNERSKVRAGMNIYAVTSGKLSYNSDVQTEGVSLSTEEMNSLAVKTQNFNENFNPQKFSSVYALKNDISNTLLDASNQTKTAQMDAVIAQNGSKADIYTAERDGLFVLDFDGYEVLDADTFDKADFDQSKYKRTSREDNVQVKKGDPAYKLVTSENWSVIVPLDKEMASELSEVTYIKTRLNKESEAIWAEFSILKKDGDFYGKLDYDNSMIRYADERFLNVELIMEDESGLKIPKSAVVEKDFYVVPQEYITTGGNSSSSGVMIQDGSGEPDFTAVDIYGTTEDGKVYLRAEDLEKGSVLVRTDSSETCQLSDTKVCKGVYNINKGYAVFKMVNILCESDEYYIVKEGDTYGLYNYDHIVQDGNSVDEEEVVFQ</sequence>
<dbReference type="RefSeq" id="WP_216242452.1">
    <property type="nucleotide sequence ID" value="NZ_JABACJ020000012.1"/>
</dbReference>
<keyword evidence="1" id="KW-0472">Membrane</keyword>
<dbReference type="InterPro" id="IPR058709">
    <property type="entry name" value="BSH_RND-rel"/>
</dbReference>
<protein>
    <recommendedName>
        <fullName evidence="2">RND related barrel-sandwich hybrid domain-containing protein</fullName>
    </recommendedName>
</protein>
<evidence type="ECO:0000256" key="1">
    <source>
        <dbReference type="SAM" id="Phobius"/>
    </source>
</evidence>
<feature type="domain" description="RND related barrel-sandwich hybrid" evidence="2">
    <location>
        <begin position="71"/>
        <end position="237"/>
    </location>
</feature>
<evidence type="ECO:0000259" key="2">
    <source>
        <dbReference type="Pfam" id="PF26018"/>
    </source>
</evidence>
<keyword evidence="1" id="KW-1133">Transmembrane helix</keyword>
<organism evidence="3 4">
    <name type="scientific">Faecalicatena faecalis</name>
    <dbReference type="NCBI Taxonomy" id="2726362"/>
    <lineage>
        <taxon>Bacteria</taxon>
        <taxon>Bacillati</taxon>
        <taxon>Bacillota</taxon>
        <taxon>Clostridia</taxon>
        <taxon>Lachnospirales</taxon>
        <taxon>Lachnospiraceae</taxon>
        <taxon>Faecalicatena</taxon>
    </lineage>
</organism>
<comment type="caution">
    <text evidence="3">The sequence shown here is derived from an EMBL/GenBank/DDBJ whole genome shotgun (WGS) entry which is preliminary data.</text>
</comment>
<gene>
    <name evidence="3" type="ORF">HGO97_013210</name>
</gene>
<keyword evidence="1" id="KW-0812">Transmembrane</keyword>
<accession>A0ABS6D5K0</accession>
<evidence type="ECO:0000313" key="3">
    <source>
        <dbReference type="EMBL" id="MBU3876766.1"/>
    </source>
</evidence>
<keyword evidence="4" id="KW-1185">Reference proteome</keyword>
<dbReference type="Pfam" id="PF26018">
    <property type="entry name" value="BSH_RND_rel"/>
    <property type="match status" value="1"/>
</dbReference>
<proteinExistence type="predicted"/>
<evidence type="ECO:0000313" key="4">
    <source>
        <dbReference type="Proteomes" id="UP000723714"/>
    </source>
</evidence>
<reference evidence="3 4" key="1">
    <citation type="submission" date="2021-06" db="EMBL/GenBank/DDBJ databases">
        <title>Faecalicatena sp. nov. isolated from porcine feces.</title>
        <authorList>
            <person name="Oh B.S."/>
            <person name="Lee J.H."/>
        </authorList>
    </citation>
    <scope>NUCLEOTIDE SEQUENCE [LARGE SCALE GENOMIC DNA]</scope>
    <source>
        <strain evidence="3 4">AGMB00832</strain>
    </source>
</reference>
<feature type="transmembrane region" description="Helical" evidence="1">
    <location>
        <begin position="21"/>
        <end position="42"/>
    </location>
</feature>